<evidence type="ECO:0000256" key="2">
    <source>
        <dbReference type="ARBA" id="ARBA00022989"/>
    </source>
</evidence>
<accession>A0A4Q7NH21</accession>
<name>A0A4Q7NH21_9BURK</name>
<gene>
    <name evidence="6" type="ORF">EV675_0287</name>
</gene>
<feature type="transmembrane region" description="Helical" evidence="4">
    <location>
        <begin position="47"/>
        <end position="69"/>
    </location>
</feature>
<feature type="transmembrane region" description="Helical" evidence="4">
    <location>
        <begin position="311"/>
        <end position="330"/>
    </location>
</feature>
<proteinExistence type="predicted"/>
<dbReference type="InterPro" id="IPR011701">
    <property type="entry name" value="MFS"/>
</dbReference>
<dbReference type="InterPro" id="IPR036259">
    <property type="entry name" value="MFS_trans_sf"/>
</dbReference>
<evidence type="ECO:0000256" key="3">
    <source>
        <dbReference type="ARBA" id="ARBA00023136"/>
    </source>
</evidence>
<dbReference type="Proteomes" id="UP000292445">
    <property type="component" value="Unassembled WGS sequence"/>
</dbReference>
<sequence>MTRTAPAWLMPVVAICILQTISSFLTRLIPIIAPAMSAEFGWSGSSIGYLTASNSMGGLAILLAGSALLKQVGGMRTLQLTLSLGAACLAFLLYPSLGVALVACFAMGLSNGAANPAGSEVLQRFSPPGKRNLMFSIKQAGVPLGGVMAGLLVPAVVALAGWRIALLACAVVVLLPIVLTWRLSSGLDEIPARTGRVFPMPTWRSLRTLGVPLASLMHNRGLLKISVVGSLFAVSQSCWFTFTVVYLVDGLGYSLGRAGMVFAVMQAGGVIGRIALGWLSDYLRSATAVLSIAAVLSAVTTALLGLTSPAWPLWAAIVLAFVAGCSAASWNGVQIAEVARRSPPHMISETAAGSSILVNLTNMVAPTLFAIFVSAGGGYGFAFICAGACSLLVLVCLPRDRGGDAGAQERRAR</sequence>
<protein>
    <submittedName>
        <fullName evidence="6">Putative MFS family arabinose efflux permease</fullName>
    </submittedName>
</protein>
<dbReference type="Pfam" id="PF07690">
    <property type="entry name" value="MFS_1"/>
    <property type="match status" value="1"/>
</dbReference>
<feature type="domain" description="Major facilitator superfamily (MFS) profile" evidence="5">
    <location>
        <begin position="11"/>
        <end position="401"/>
    </location>
</feature>
<feature type="transmembrane region" description="Helical" evidence="4">
    <location>
        <begin position="151"/>
        <end position="179"/>
    </location>
</feature>
<feature type="transmembrane region" description="Helical" evidence="4">
    <location>
        <begin position="81"/>
        <end position="109"/>
    </location>
</feature>
<dbReference type="EMBL" id="SGXC01000001">
    <property type="protein sequence ID" value="RZS84271.1"/>
    <property type="molecule type" value="Genomic_DNA"/>
</dbReference>
<dbReference type="PROSITE" id="PS50850">
    <property type="entry name" value="MFS"/>
    <property type="match status" value="1"/>
</dbReference>
<feature type="transmembrane region" description="Helical" evidence="4">
    <location>
        <begin position="260"/>
        <end position="279"/>
    </location>
</feature>
<dbReference type="PANTHER" id="PTHR23527:SF1">
    <property type="entry name" value="BLL3282 PROTEIN"/>
    <property type="match status" value="1"/>
</dbReference>
<dbReference type="PANTHER" id="PTHR23527">
    <property type="entry name" value="BLL3282 PROTEIN"/>
    <property type="match status" value="1"/>
</dbReference>
<dbReference type="SUPFAM" id="SSF103473">
    <property type="entry name" value="MFS general substrate transporter"/>
    <property type="match status" value="1"/>
</dbReference>
<keyword evidence="3 4" id="KW-0472">Membrane</keyword>
<feature type="transmembrane region" description="Helical" evidence="4">
    <location>
        <begin position="225"/>
        <end position="248"/>
    </location>
</feature>
<dbReference type="InterPro" id="IPR020846">
    <property type="entry name" value="MFS_dom"/>
</dbReference>
<dbReference type="OrthoDB" id="8724598at2"/>
<dbReference type="GO" id="GO:0022857">
    <property type="term" value="F:transmembrane transporter activity"/>
    <property type="evidence" value="ECO:0007669"/>
    <property type="project" value="InterPro"/>
</dbReference>
<evidence type="ECO:0000259" key="5">
    <source>
        <dbReference type="PROSITE" id="PS50850"/>
    </source>
</evidence>
<keyword evidence="7" id="KW-1185">Reference proteome</keyword>
<feature type="transmembrane region" description="Helical" evidence="4">
    <location>
        <begin position="351"/>
        <end position="373"/>
    </location>
</feature>
<dbReference type="Gene3D" id="1.20.1250.20">
    <property type="entry name" value="MFS general substrate transporter like domains"/>
    <property type="match status" value="2"/>
</dbReference>
<evidence type="ECO:0000313" key="7">
    <source>
        <dbReference type="Proteomes" id="UP000292445"/>
    </source>
</evidence>
<organism evidence="6 7">
    <name type="scientific">Pigmentiphaga kullae</name>
    <dbReference type="NCBI Taxonomy" id="151784"/>
    <lineage>
        <taxon>Bacteria</taxon>
        <taxon>Pseudomonadati</taxon>
        <taxon>Pseudomonadota</taxon>
        <taxon>Betaproteobacteria</taxon>
        <taxon>Burkholderiales</taxon>
        <taxon>Alcaligenaceae</taxon>
        <taxon>Pigmentiphaga</taxon>
    </lineage>
</organism>
<evidence type="ECO:0000256" key="1">
    <source>
        <dbReference type="ARBA" id="ARBA00022692"/>
    </source>
</evidence>
<keyword evidence="2 4" id="KW-1133">Transmembrane helix</keyword>
<feature type="transmembrane region" description="Helical" evidence="4">
    <location>
        <begin position="286"/>
        <end position="305"/>
    </location>
</feature>
<dbReference type="InterPro" id="IPR052952">
    <property type="entry name" value="MFS-Transporter"/>
</dbReference>
<reference evidence="6 7" key="1">
    <citation type="submission" date="2019-02" db="EMBL/GenBank/DDBJ databases">
        <title>Genomic Encyclopedia of Type Strains, Phase IV (KMG-IV): sequencing the most valuable type-strain genomes for metagenomic binning, comparative biology and taxonomic classification.</title>
        <authorList>
            <person name="Goeker M."/>
        </authorList>
    </citation>
    <scope>NUCLEOTIDE SEQUENCE [LARGE SCALE GENOMIC DNA]</scope>
    <source>
        <strain evidence="6 7">K24</strain>
    </source>
</reference>
<keyword evidence="1 4" id="KW-0812">Transmembrane</keyword>
<dbReference type="AlphaFoldDB" id="A0A4Q7NH21"/>
<dbReference type="RefSeq" id="WP_130355664.1">
    <property type="nucleotide sequence ID" value="NZ_SGXC01000001.1"/>
</dbReference>
<evidence type="ECO:0000313" key="6">
    <source>
        <dbReference type="EMBL" id="RZS84271.1"/>
    </source>
</evidence>
<feature type="transmembrane region" description="Helical" evidence="4">
    <location>
        <begin position="379"/>
        <end position="397"/>
    </location>
</feature>
<comment type="caution">
    <text evidence="6">The sequence shown here is derived from an EMBL/GenBank/DDBJ whole genome shotgun (WGS) entry which is preliminary data.</text>
</comment>
<evidence type="ECO:0000256" key="4">
    <source>
        <dbReference type="SAM" id="Phobius"/>
    </source>
</evidence>